<protein>
    <submittedName>
        <fullName evidence="4">Uncharacterized protein LOC118428022</fullName>
    </submittedName>
</protein>
<keyword evidence="2" id="KW-1133">Transmembrane helix</keyword>
<feature type="compositionally biased region" description="Polar residues" evidence="1">
    <location>
        <begin position="167"/>
        <end position="189"/>
    </location>
</feature>
<evidence type="ECO:0000313" key="4">
    <source>
        <dbReference type="RefSeq" id="XP_035693881.1"/>
    </source>
</evidence>
<dbReference type="Proteomes" id="UP000001554">
    <property type="component" value="Chromosome 12"/>
</dbReference>
<dbReference type="PANTHER" id="PTHR24637:SF421">
    <property type="entry name" value="CUTICLE COLLAGEN DPY-2"/>
    <property type="match status" value="1"/>
</dbReference>
<feature type="region of interest" description="Disordered" evidence="1">
    <location>
        <begin position="114"/>
        <end position="194"/>
    </location>
</feature>
<dbReference type="PANTHER" id="PTHR24637">
    <property type="entry name" value="COLLAGEN"/>
    <property type="match status" value="1"/>
</dbReference>
<reference evidence="4" key="2">
    <citation type="submission" date="2025-08" db="UniProtKB">
        <authorList>
            <consortium name="RefSeq"/>
        </authorList>
    </citation>
    <scope>IDENTIFICATION</scope>
    <source>
        <strain evidence="4">S238N-H82</strain>
        <tissue evidence="4">Testes</tissue>
    </source>
</reference>
<gene>
    <name evidence="4" type="primary">LOC118428022</name>
</gene>
<dbReference type="KEGG" id="bfo:118428022"/>
<feature type="compositionally biased region" description="Pro residues" evidence="1">
    <location>
        <begin position="124"/>
        <end position="138"/>
    </location>
</feature>
<feature type="transmembrane region" description="Helical" evidence="2">
    <location>
        <begin position="61"/>
        <end position="82"/>
    </location>
</feature>
<sequence>MADGPQLTRSQSMEGNSPMQTDWVAVADAAANIPNAMYVSSAATNAMDPDKTKSFRLDNKLWHITGLVFAVVIVILLSFFAVNVTTLTEEVRELRAWKAEIQLRVIEMERTCDLSSQSGRAGPLGPPGPPGEMGPPGPAGSVSVGPPGPQGPMGPAGPPGPPGPGTNECSKPGTNTRPSVECESNTRYSVSVIRDRDDNVGVNVVQHQG</sequence>
<dbReference type="GeneID" id="118428022"/>
<evidence type="ECO:0000313" key="3">
    <source>
        <dbReference type="Proteomes" id="UP000001554"/>
    </source>
</evidence>
<keyword evidence="2" id="KW-0472">Membrane</keyword>
<name>A0A9J7M345_BRAFL</name>
<keyword evidence="3" id="KW-1185">Reference proteome</keyword>
<dbReference type="AlphaFoldDB" id="A0A9J7M345"/>
<organism evidence="3 4">
    <name type="scientific">Branchiostoma floridae</name>
    <name type="common">Florida lancelet</name>
    <name type="synonym">Amphioxus</name>
    <dbReference type="NCBI Taxonomy" id="7739"/>
    <lineage>
        <taxon>Eukaryota</taxon>
        <taxon>Metazoa</taxon>
        <taxon>Chordata</taxon>
        <taxon>Cephalochordata</taxon>
        <taxon>Leptocardii</taxon>
        <taxon>Amphioxiformes</taxon>
        <taxon>Branchiostomatidae</taxon>
        <taxon>Branchiostoma</taxon>
    </lineage>
</organism>
<dbReference type="OMA" id="MYIARED"/>
<dbReference type="RefSeq" id="XP_035693881.1">
    <property type="nucleotide sequence ID" value="XM_035837988.1"/>
</dbReference>
<reference evidence="3" key="1">
    <citation type="journal article" date="2020" name="Nat. Ecol. Evol.">
        <title>Deeply conserved synteny resolves early events in vertebrate evolution.</title>
        <authorList>
            <person name="Simakov O."/>
            <person name="Marletaz F."/>
            <person name="Yue J.X."/>
            <person name="O'Connell B."/>
            <person name="Jenkins J."/>
            <person name="Brandt A."/>
            <person name="Calef R."/>
            <person name="Tung C.H."/>
            <person name="Huang T.K."/>
            <person name="Schmutz J."/>
            <person name="Satoh N."/>
            <person name="Yu J.K."/>
            <person name="Putnam N.H."/>
            <person name="Green R.E."/>
            <person name="Rokhsar D.S."/>
        </authorList>
    </citation>
    <scope>NUCLEOTIDE SEQUENCE [LARGE SCALE GENOMIC DNA]</scope>
    <source>
        <strain evidence="3">S238N-H82</strain>
    </source>
</reference>
<proteinExistence type="predicted"/>
<evidence type="ECO:0000256" key="1">
    <source>
        <dbReference type="SAM" id="MobiDB-lite"/>
    </source>
</evidence>
<keyword evidence="2" id="KW-0812">Transmembrane</keyword>
<accession>A0A9J7M345</accession>
<feature type="compositionally biased region" description="Pro residues" evidence="1">
    <location>
        <begin position="146"/>
        <end position="164"/>
    </location>
</feature>
<evidence type="ECO:0000256" key="2">
    <source>
        <dbReference type="SAM" id="Phobius"/>
    </source>
</evidence>